<organism evidence="1 2">
    <name type="scientific">Burkholderia vietnamiensis</name>
    <dbReference type="NCBI Taxonomy" id="60552"/>
    <lineage>
        <taxon>Bacteria</taxon>
        <taxon>Pseudomonadati</taxon>
        <taxon>Pseudomonadota</taxon>
        <taxon>Betaproteobacteria</taxon>
        <taxon>Burkholderiales</taxon>
        <taxon>Burkholderiaceae</taxon>
        <taxon>Burkholderia</taxon>
        <taxon>Burkholderia cepacia complex</taxon>
    </lineage>
</organism>
<protein>
    <submittedName>
        <fullName evidence="1">Uncharacterized protein</fullName>
    </submittedName>
</protein>
<dbReference type="EMBL" id="PVHK01000154">
    <property type="protein sequence ID" value="PRH40447.1"/>
    <property type="molecule type" value="Genomic_DNA"/>
</dbReference>
<evidence type="ECO:0000313" key="2">
    <source>
        <dbReference type="Proteomes" id="UP000237632"/>
    </source>
</evidence>
<name>A0AA44XZ10_BURVI</name>
<evidence type="ECO:0000313" key="1">
    <source>
        <dbReference type="EMBL" id="PRH40447.1"/>
    </source>
</evidence>
<dbReference type="Proteomes" id="UP000237632">
    <property type="component" value="Unassembled WGS sequence"/>
</dbReference>
<dbReference type="AlphaFoldDB" id="A0AA44XZ10"/>
<reference evidence="1 2" key="1">
    <citation type="submission" date="2018-03" db="EMBL/GenBank/DDBJ databases">
        <authorList>
            <person name="Nguyen K."/>
            <person name="Fouts D."/>
            <person name="Sutton G."/>
        </authorList>
    </citation>
    <scope>NUCLEOTIDE SEQUENCE [LARGE SCALE GENOMIC DNA]</scope>
    <source>
        <strain evidence="1 2">AU3578</strain>
    </source>
</reference>
<comment type="caution">
    <text evidence="1">The sequence shown here is derived from an EMBL/GenBank/DDBJ whole genome shotgun (WGS) entry which is preliminary data.</text>
</comment>
<accession>A0AA44XZ10</accession>
<sequence>MADVRVPVSTLKWIGDSLFCGGDPALFQFMRSDGAIEIMLLEECLTIVHRIDTYGRGRIVSALEYGLQHNMLADADRDAWQAERARVVSWTD</sequence>
<gene>
    <name evidence="1" type="ORF">C6T65_20940</name>
</gene>
<proteinExistence type="predicted"/>
<dbReference type="RefSeq" id="WP_060081635.1">
    <property type="nucleotide sequence ID" value="NZ_CADFFR010000101.1"/>
</dbReference>